<evidence type="ECO:0000313" key="3">
    <source>
        <dbReference type="Proteomes" id="UP000007517"/>
    </source>
</evidence>
<feature type="region of interest" description="Disordered" evidence="1">
    <location>
        <begin position="1"/>
        <end position="98"/>
    </location>
</feature>
<accession>H6RR33</accession>
<dbReference type="EMBL" id="FO117623">
    <property type="protein sequence ID" value="CCG02912.1"/>
    <property type="molecule type" value="Genomic_DNA"/>
</dbReference>
<reference evidence="2 3" key="1">
    <citation type="journal article" date="2012" name="J. Bacteriol.">
        <title>Genome Sequence of Blastococcus saxobsidens DD2, a Stone-Inhabiting Bacterium.</title>
        <authorList>
            <person name="Chouaia B."/>
            <person name="Crotti E."/>
            <person name="Brusetti L."/>
            <person name="Daffonchio D."/>
            <person name="Essoussi I."/>
            <person name="Nouioui I."/>
            <person name="Sbissi I."/>
            <person name="Ghodhbane-Gtari F."/>
            <person name="Gtari M."/>
            <person name="Vacherie B."/>
            <person name="Barbe V."/>
            <person name="Medigue C."/>
            <person name="Gury J."/>
            <person name="Pujic P."/>
            <person name="Normand P."/>
        </authorList>
    </citation>
    <scope>NUCLEOTIDE SEQUENCE [LARGE SCALE GENOMIC DNA]</scope>
    <source>
        <strain evidence="2 3">DD2</strain>
    </source>
</reference>
<gene>
    <name evidence="2" type="ordered locus">BLASA_1998</name>
</gene>
<dbReference type="STRING" id="1146883.BLASA_1998"/>
<reference evidence="3" key="2">
    <citation type="submission" date="2012-02" db="EMBL/GenBank/DDBJ databases">
        <title>Complete genome sequence of Blastococcus saxobsidens strain DD2.</title>
        <authorList>
            <person name="Genoscope."/>
        </authorList>
    </citation>
    <scope>NUCLEOTIDE SEQUENCE [LARGE SCALE GENOMIC DNA]</scope>
    <source>
        <strain evidence="3">DD2</strain>
    </source>
</reference>
<keyword evidence="3" id="KW-1185">Reference proteome</keyword>
<dbReference type="HOGENOM" id="CLU_2328204_0_0_11"/>
<feature type="compositionally biased region" description="Low complexity" evidence="1">
    <location>
        <begin position="78"/>
        <end position="89"/>
    </location>
</feature>
<organism evidence="2 3">
    <name type="scientific">Blastococcus saxobsidens (strain DD2)</name>
    <dbReference type="NCBI Taxonomy" id="1146883"/>
    <lineage>
        <taxon>Bacteria</taxon>
        <taxon>Bacillati</taxon>
        <taxon>Actinomycetota</taxon>
        <taxon>Actinomycetes</taxon>
        <taxon>Geodermatophilales</taxon>
        <taxon>Geodermatophilaceae</taxon>
        <taxon>Blastococcus</taxon>
    </lineage>
</organism>
<sequence>MCAFEVNRFGHGVRRPDGGQVHTGSRSRPRDRAPPRRVLPDPDNRRRTDAPSHSGSRFPTAPDAFRTTEGMTPATKESPCARPSQSPPSRSRPPPSRC</sequence>
<evidence type="ECO:0000313" key="2">
    <source>
        <dbReference type="EMBL" id="CCG02912.1"/>
    </source>
</evidence>
<dbReference type="Proteomes" id="UP000007517">
    <property type="component" value="Chromosome"/>
</dbReference>
<feature type="compositionally biased region" description="Basic and acidic residues" evidence="1">
    <location>
        <begin position="28"/>
        <end position="50"/>
    </location>
</feature>
<proteinExistence type="predicted"/>
<protein>
    <submittedName>
        <fullName evidence="2">Uncharacterized protein</fullName>
    </submittedName>
</protein>
<dbReference type="KEGG" id="bsd:BLASA_1998"/>
<dbReference type="AlphaFoldDB" id="H6RR33"/>
<name>H6RR33_BLASD</name>
<evidence type="ECO:0000256" key="1">
    <source>
        <dbReference type="SAM" id="MobiDB-lite"/>
    </source>
</evidence>